<dbReference type="InterPro" id="IPR036138">
    <property type="entry name" value="PBP_dimer_sf"/>
</dbReference>
<dbReference type="RefSeq" id="WP_250590720.1">
    <property type="nucleotide sequence ID" value="NZ_JAMLJM010000001.1"/>
</dbReference>
<keyword evidence="7" id="KW-1185">Reference proteome</keyword>
<dbReference type="PROSITE" id="PS51178">
    <property type="entry name" value="PASTA"/>
    <property type="match status" value="1"/>
</dbReference>
<comment type="caution">
    <text evidence="6">The sequence shown here is derived from an EMBL/GenBank/DDBJ whole genome shotgun (WGS) entry which is preliminary data.</text>
</comment>
<dbReference type="SUPFAM" id="SSF56601">
    <property type="entry name" value="beta-lactamase/transpeptidase-like"/>
    <property type="match status" value="1"/>
</dbReference>
<evidence type="ECO:0000256" key="3">
    <source>
        <dbReference type="ARBA" id="ARBA00023136"/>
    </source>
</evidence>
<organism evidence="6 7">
    <name type="scientific">Flavobacterium luminosum</name>
    <dbReference type="NCBI Taxonomy" id="2949086"/>
    <lineage>
        <taxon>Bacteria</taxon>
        <taxon>Pseudomonadati</taxon>
        <taxon>Bacteroidota</taxon>
        <taxon>Flavobacteriia</taxon>
        <taxon>Flavobacteriales</taxon>
        <taxon>Flavobacteriaceae</taxon>
        <taxon>Flavobacterium</taxon>
    </lineage>
</organism>
<keyword evidence="4" id="KW-0812">Transmembrane</keyword>
<evidence type="ECO:0000256" key="2">
    <source>
        <dbReference type="ARBA" id="ARBA00022645"/>
    </source>
</evidence>
<dbReference type="InterPro" id="IPR012338">
    <property type="entry name" value="Beta-lactam/transpept-like"/>
</dbReference>
<dbReference type="SUPFAM" id="SSF56519">
    <property type="entry name" value="Penicillin binding protein dimerisation domain"/>
    <property type="match status" value="1"/>
</dbReference>
<dbReference type="PANTHER" id="PTHR30627:SF1">
    <property type="entry name" value="PEPTIDOGLYCAN D,D-TRANSPEPTIDASE FTSI"/>
    <property type="match status" value="1"/>
</dbReference>
<keyword evidence="4" id="KW-1133">Transmembrane helix</keyword>
<comment type="subcellular location">
    <subcellularLocation>
        <location evidence="1">Membrane</location>
    </subcellularLocation>
</comment>
<feature type="transmembrane region" description="Helical" evidence="4">
    <location>
        <begin position="12"/>
        <end position="30"/>
    </location>
</feature>
<dbReference type="CDD" id="cd06575">
    <property type="entry name" value="PASTA_Pbp2x-like_2"/>
    <property type="match status" value="1"/>
</dbReference>
<sequence>MAVETRNILNRVYIVAFIILMMVLAIGIKLTNIQWVEGEYYRKLAKERTVKNFVIPANRGNVYSSDGSLLATSIPEYTIRFDALAPSKENFDKHVKSLSDSLGEFLGRSSSAILNDFRKARANKNRYFLVAKKLSYTQYMTIKGFPLFNLGGYKGGIIVEQKTVREHPIGKIAKRTIGYERFDEKGRLLPVGIEGAFSRYLNGTDGRILKQKIAKGQWKPIHDNNEIEPRDGYDIVSTIDVYVQDIAHHALLKQLEYYEADHGCVVVMETKTGAVRAISNLGRDDDGSYYETVNYAVGESHEPGSTFKLVDLIALLDDKKIDTSEVFDSKGGDIVYRGRHVRDSKKGGYGKISLARGFELSSNTVLVQAVYDHYKTNPKQFVDRINNMGLNKPLGLPFKGEGIPRIPQPGQNGWSGISLPWMAFGYGVSMTPLQTLTLYNAVANNGEMVKPVFVQEVKEWNKTIKKFDKEVINPKICSDATIKKVKAVLENVVKRGTGNKLYSKDFSMAGKTGTVQVDYHKGDSNMYYASSFVGYFPADKPKYSCIVVVHRPNASAGYYGADVAGPVFKRIAQKVFTDVPSTNEVKDLKRKFKNQESNYLTYNEKLNKKPAVIPNLKGMPGMDAVALLENLGMKVKAIGIGKVKKQSILPGQPILKNNTIILELS</sequence>
<evidence type="ECO:0000313" key="7">
    <source>
        <dbReference type="Proteomes" id="UP001317191"/>
    </source>
</evidence>
<dbReference type="InterPro" id="IPR050515">
    <property type="entry name" value="Beta-lactam/transpept"/>
</dbReference>
<evidence type="ECO:0000259" key="5">
    <source>
        <dbReference type="PROSITE" id="PS51178"/>
    </source>
</evidence>
<evidence type="ECO:0000256" key="4">
    <source>
        <dbReference type="SAM" id="Phobius"/>
    </source>
</evidence>
<feature type="domain" description="PASTA" evidence="5">
    <location>
        <begin position="607"/>
        <end position="665"/>
    </location>
</feature>
<reference evidence="6 7" key="1">
    <citation type="submission" date="2022-05" db="EMBL/GenBank/DDBJ databases">
        <title>Flavobacterium sp., isolated from activated sludge.</title>
        <authorList>
            <person name="Ran Q."/>
        </authorList>
    </citation>
    <scope>NUCLEOTIDE SEQUENCE [LARGE SCALE GENOMIC DNA]</scope>
    <source>
        <strain evidence="6 7">HXWNR70</strain>
    </source>
</reference>
<evidence type="ECO:0000256" key="1">
    <source>
        <dbReference type="ARBA" id="ARBA00004370"/>
    </source>
</evidence>
<dbReference type="Pfam" id="PF03793">
    <property type="entry name" value="PASTA"/>
    <property type="match status" value="1"/>
</dbReference>
<dbReference type="Pfam" id="PF00905">
    <property type="entry name" value="Transpeptidase"/>
    <property type="match status" value="1"/>
</dbReference>
<evidence type="ECO:0000313" key="6">
    <source>
        <dbReference type="EMBL" id="MCL9807998.1"/>
    </source>
</evidence>
<name>A0ABT0TKH0_9FLAO</name>
<dbReference type="SMART" id="SM00740">
    <property type="entry name" value="PASTA"/>
    <property type="match status" value="1"/>
</dbReference>
<protein>
    <submittedName>
        <fullName evidence="6">Transpeptidase family protein</fullName>
    </submittedName>
</protein>
<dbReference type="EMBL" id="JAMLJM010000001">
    <property type="protein sequence ID" value="MCL9807998.1"/>
    <property type="molecule type" value="Genomic_DNA"/>
</dbReference>
<dbReference type="Gene3D" id="3.90.1310.10">
    <property type="entry name" value="Penicillin-binding protein 2a (Domain 2)"/>
    <property type="match status" value="1"/>
</dbReference>
<keyword evidence="2" id="KW-0378">Hydrolase</keyword>
<dbReference type="Pfam" id="PF03717">
    <property type="entry name" value="PBP_dimer"/>
    <property type="match status" value="1"/>
</dbReference>
<dbReference type="InterPro" id="IPR005543">
    <property type="entry name" value="PASTA_dom"/>
</dbReference>
<dbReference type="Proteomes" id="UP001317191">
    <property type="component" value="Unassembled WGS sequence"/>
</dbReference>
<dbReference type="InterPro" id="IPR001460">
    <property type="entry name" value="PCN-bd_Tpept"/>
</dbReference>
<keyword evidence="2" id="KW-0121">Carboxypeptidase</keyword>
<dbReference type="Gene3D" id="3.30.450.330">
    <property type="match status" value="1"/>
</dbReference>
<keyword evidence="2" id="KW-0645">Protease</keyword>
<accession>A0ABT0TKH0</accession>
<dbReference type="Gene3D" id="3.40.710.10">
    <property type="entry name" value="DD-peptidase/beta-lactamase superfamily"/>
    <property type="match status" value="1"/>
</dbReference>
<gene>
    <name evidence="6" type="ORF">NAT50_01345</name>
</gene>
<proteinExistence type="predicted"/>
<dbReference type="InterPro" id="IPR005311">
    <property type="entry name" value="PBP_dimer"/>
</dbReference>
<dbReference type="SUPFAM" id="SSF54184">
    <property type="entry name" value="Penicillin-binding protein 2x (pbp-2x), c-terminal domain"/>
    <property type="match status" value="1"/>
</dbReference>
<dbReference type="PANTHER" id="PTHR30627">
    <property type="entry name" value="PEPTIDOGLYCAN D,D-TRANSPEPTIDASE"/>
    <property type="match status" value="1"/>
</dbReference>
<keyword evidence="3 4" id="KW-0472">Membrane</keyword>